<reference evidence="6 7" key="1">
    <citation type="journal article" date="2017" name="Int. J. Syst. Evol. Microbiol.">
        <title>Mucilaginibacterpsychrotolerans sp. nov., isolated from peatlands.</title>
        <authorList>
            <person name="Deng Y."/>
            <person name="Shen L."/>
            <person name="Xu B."/>
            <person name="Liu Y."/>
            <person name="Gu Z."/>
            <person name="Liu H."/>
            <person name="Zhou Y."/>
        </authorList>
    </citation>
    <scope>NUCLEOTIDE SEQUENCE [LARGE SCALE GENOMIC DNA]</scope>
    <source>
        <strain evidence="6 7">NH7-4</strain>
    </source>
</reference>
<evidence type="ECO:0000259" key="5">
    <source>
        <dbReference type="Pfam" id="PF05726"/>
    </source>
</evidence>
<dbReference type="PANTHER" id="PTHR43594">
    <property type="entry name" value="QUERCETIN 2,3-DIOXYGENASE"/>
    <property type="match status" value="1"/>
</dbReference>
<evidence type="ECO:0000313" key="7">
    <source>
        <dbReference type="Proteomes" id="UP000297540"/>
    </source>
</evidence>
<keyword evidence="2" id="KW-0479">Metal-binding</keyword>
<feature type="binding site" evidence="2">
    <location>
        <position position="108"/>
    </location>
    <ligand>
        <name>Fe cation</name>
        <dbReference type="ChEBI" id="CHEBI:24875"/>
    </ligand>
</feature>
<keyword evidence="2" id="KW-0408">Iron</keyword>
<organism evidence="6 7">
    <name type="scientific">Mucilaginibacter psychrotolerans</name>
    <dbReference type="NCBI Taxonomy" id="1524096"/>
    <lineage>
        <taxon>Bacteria</taxon>
        <taxon>Pseudomonadati</taxon>
        <taxon>Bacteroidota</taxon>
        <taxon>Sphingobacteriia</taxon>
        <taxon>Sphingobacteriales</taxon>
        <taxon>Sphingobacteriaceae</taxon>
        <taxon>Mucilaginibacter</taxon>
    </lineage>
</organism>
<dbReference type="InterPro" id="IPR014710">
    <property type="entry name" value="RmlC-like_jellyroll"/>
</dbReference>
<proteinExistence type="inferred from homology"/>
<feature type="binding site" evidence="2">
    <location>
        <position position="66"/>
    </location>
    <ligand>
        <name>Fe cation</name>
        <dbReference type="ChEBI" id="CHEBI:24875"/>
    </ligand>
</feature>
<dbReference type="InterPro" id="IPR008778">
    <property type="entry name" value="Pirin_C_dom"/>
</dbReference>
<dbReference type="PANTHER" id="PTHR43594:SF1">
    <property type="entry name" value="QUERCETIN 2,3-DIOXYGENASE PA2418-RELATED"/>
    <property type="match status" value="1"/>
</dbReference>
<evidence type="ECO:0000256" key="1">
    <source>
        <dbReference type="ARBA" id="ARBA00008416"/>
    </source>
</evidence>
<feature type="domain" description="Pirin N-terminal" evidence="4">
    <location>
        <begin position="22"/>
        <end position="130"/>
    </location>
</feature>
<feature type="binding site" evidence="2">
    <location>
        <position position="110"/>
    </location>
    <ligand>
        <name>Fe cation</name>
        <dbReference type="ChEBI" id="CHEBI:24875"/>
    </ligand>
</feature>
<dbReference type="CDD" id="cd02909">
    <property type="entry name" value="cupin_pirin_N"/>
    <property type="match status" value="1"/>
</dbReference>
<dbReference type="InterPro" id="IPR053186">
    <property type="entry name" value="QDO-related"/>
</dbReference>
<dbReference type="Pfam" id="PF02678">
    <property type="entry name" value="Pirin"/>
    <property type="match status" value="1"/>
</dbReference>
<evidence type="ECO:0000256" key="3">
    <source>
        <dbReference type="RuleBase" id="RU003457"/>
    </source>
</evidence>
<accession>A0A4Y8SKT9</accession>
<comment type="cofactor">
    <cofactor evidence="2">
        <name>Fe cation</name>
        <dbReference type="ChEBI" id="CHEBI:24875"/>
    </cofactor>
    <text evidence="2">Binds 1 Fe cation per subunit.</text>
</comment>
<comment type="caution">
    <text evidence="6">The sequence shown here is derived from an EMBL/GenBank/DDBJ whole genome shotgun (WGS) entry which is preliminary data.</text>
</comment>
<protein>
    <submittedName>
        <fullName evidence="6">Pirin family protein</fullName>
    </submittedName>
</protein>
<feature type="domain" description="Pirin C-terminal" evidence="5">
    <location>
        <begin position="186"/>
        <end position="285"/>
    </location>
</feature>
<dbReference type="SUPFAM" id="SSF51182">
    <property type="entry name" value="RmlC-like cupins"/>
    <property type="match status" value="1"/>
</dbReference>
<dbReference type="InterPro" id="IPR012093">
    <property type="entry name" value="Pirin"/>
</dbReference>
<evidence type="ECO:0000313" key="6">
    <source>
        <dbReference type="EMBL" id="TFF39157.1"/>
    </source>
</evidence>
<comment type="similarity">
    <text evidence="1 3">Belongs to the pirin family.</text>
</comment>
<feature type="binding site" evidence="2">
    <location>
        <position position="64"/>
    </location>
    <ligand>
        <name>Fe cation</name>
        <dbReference type="ChEBI" id="CHEBI:24875"/>
    </ligand>
</feature>
<dbReference type="AlphaFoldDB" id="A0A4Y8SKT9"/>
<dbReference type="EMBL" id="SOZE01000004">
    <property type="protein sequence ID" value="TFF39157.1"/>
    <property type="molecule type" value="Genomic_DNA"/>
</dbReference>
<evidence type="ECO:0000256" key="2">
    <source>
        <dbReference type="PIRSR" id="PIRSR006232-1"/>
    </source>
</evidence>
<sequence>MKKSIERIIPRPARPGMVGDGFRVYNMIPGAGISQQRISPFLMLDFNAEFDFGPSEHLRGVDVHPHKGFETVTIAYKGSVAHHDSAGNSGIINPGDVQWMTAGAGILHKEYHEQEFSRRGGPFEMVQLWVNLPKKDKAAQPGYQPITADQMGKVQLPNDAGMVNVIAGTYNDTTGPASTFTPVNLFDIKLNANGVADFNVPAGHNTALLVINGNVEVNGQQAKEHSFILFKNDGEEISIQADTDSVVLVLSGEPINEPIASYGPFVMNTQQEIMEAIQEFQSGKYGVLN</sequence>
<keyword evidence="7" id="KW-1185">Reference proteome</keyword>
<dbReference type="Pfam" id="PF05726">
    <property type="entry name" value="Pirin_C"/>
    <property type="match status" value="1"/>
</dbReference>
<dbReference type="InterPro" id="IPR003829">
    <property type="entry name" value="Pirin_N_dom"/>
</dbReference>
<dbReference type="OrthoDB" id="321327at2"/>
<dbReference type="PIRSF" id="PIRSF006232">
    <property type="entry name" value="Pirin"/>
    <property type="match status" value="1"/>
</dbReference>
<dbReference type="GO" id="GO:0046872">
    <property type="term" value="F:metal ion binding"/>
    <property type="evidence" value="ECO:0007669"/>
    <property type="project" value="UniProtKB-KW"/>
</dbReference>
<dbReference type="InterPro" id="IPR011051">
    <property type="entry name" value="RmlC_Cupin_sf"/>
</dbReference>
<gene>
    <name evidence="6" type="ORF">E2R66_05920</name>
</gene>
<name>A0A4Y8SKT9_9SPHI</name>
<evidence type="ECO:0000259" key="4">
    <source>
        <dbReference type="Pfam" id="PF02678"/>
    </source>
</evidence>
<dbReference type="RefSeq" id="WP_133227883.1">
    <property type="nucleotide sequence ID" value="NZ_SOZE01000004.1"/>
</dbReference>
<dbReference type="Gene3D" id="2.60.120.10">
    <property type="entry name" value="Jelly Rolls"/>
    <property type="match status" value="2"/>
</dbReference>
<dbReference type="Proteomes" id="UP000297540">
    <property type="component" value="Unassembled WGS sequence"/>
</dbReference>
<dbReference type="CDD" id="cd02247">
    <property type="entry name" value="cupin_pirin_C"/>
    <property type="match status" value="1"/>
</dbReference>